<keyword evidence="1" id="KW-0812">Transmembrane</keyword>
<accession>A0A067SYS6</accession>
<dbReference type="Proteomes" id="UP000027222">
    <property type="component" value="Unassembled WGS sequence"/>
</dbReference>
<dbReference type="HOGENOM" id="CLU_1948959_0_0_1"/>
<organism evidence="2 3">
    <name type="scientific">Galerina marginata (strain CBS 339.88)</name>
    <dbReference type="NCBI Taxonomy" id="685588"/>
    <lineage>
        <taxon>Eukaryota</taxon>
        <taxon>Fungi</taxon>
        <taxon>Dikarya</taxon>
        <taxon>Basidiomycota</taxon>
        <taxon>Agaricomycotina</taxon>
        <taxon>Agaricomycetes</taxon>
        <taxon>Agaricomycetidae</taxon>
        <taxon>Agaricales</taxon>
        <taxon>Agaricineae</taxon>
        <taxon>Strophariaceae</taxon>
        <taxon>Galerina</taxon>
    </lineage>
</organism>
<sequence>MSPPKLGLSAVDNHNAAGVLESDVVRAVWYRCQEFLCTIGRLESPRYRQHDVGNQSDIDSVKRVLTPKPLLRLHPLEYQKLMFPLFVVITLIFNCCSGLQRLGGFRYERARVPSIQPQPLLPTKMRWSS</sequence>
<evidence type="ECO:0000256" key="1">
    <source>
        <dbReference type="SAM" id="Phobius"/>
    </source>
</evidence>
<reference evidence="3" key="1">
    <citation type="journal article" date="2014" name="Proc. Natl. Acad. Sci. U.S.A.">
        <title>Extensive sampling of basidiomycete genomes demonstrates inadequacy of the white-rot/brown-rot paradigm for wood decay fungi.</title>
        <authorList>
            <person name="Riley R."/>
            <person name="Salamov A.A."/>
            <person name="Brown D.W."/>
            <person name="Nagy L.G."/>
            <person name="Floudas D."/>
            <person name="Held B.W."/>
            <person name="Levasseur A."/>
            <person name="Lombard V."/>
            <person name="Morin E."/>
            <person name="Otillar R."/>
            <person name="Lindquist E.A."/>
            <person name="Sun H."/>
            <person name="LaButti K.M."/>
            <person name="Schmutz J."/>
            <person name="Jabbour D."/>
            <person name="Luo H."/>
            <person name="Baker S.E."/>
            <person name="Pisabarro A.G."/>
            <person name="Walton J.D."/>
            <person name="Blanchette R.A."/>
            <person name="Henrissat B."/>
            <person name="Martin F."/>
            <person name="Cullen D."/>
            <person name="Hibbett D.S."/>
            <person name="Grigoriev I.V."/>
        </authorList>
    </citation>
    <scope>NUCLEOTIDE SEQUENCE [LARGE SCALE GENOMIC DNA]</scope>
    <source>
        <strain evidence="3">CBS 339.88</strain>
    </source>
</reference>
<proteinExistence type="predicted"/>
<name>A0A067SYS6_GALM3</name>
<evidence type="ECO:0000313" key="3">
    <source>
        <dbReference type="Proteomes" id="UP000027222"/>
    </source>
</evidence>
<keyword evidence="1" id="KW-0472">Membrane</keyword>
<evidence type="ECO:0000313" key="2">
    <source>
        <dbReference type="EMBL" id="KDR76090.1"/>
    </source>
</evidence>
<feature type="transmembrane region" description="Helical" evidence="1">
    <location>
        <begin position="81"/>
        <end position="99"/>
    </location>
</feature>
<keyword evidence="3" id="KW-1185">Reference proteome</keyword>
<keyword evidence="1" id="KW-1133">Transmembrane helix</keyword>
<dbReference type="AlphaFoldDB" id="A0A067SYS6"/>
<dbReference type="EMBL" id="KL142379">
    <property type="protein sequence ID" value="KDR76090.1"/>
    <property type="molecule type" value="Genomic_DNA"/>
</dbReference>
<protein>
    <submittedName>
        <fullName evidence="2">Uncharacterized protein</fullName>
    </submittedName>
</protein>
<gene>
    <name evidence="2" type="ORF">GALMADRAFT_460288</name>
</gene>